<evidence type="ECO:0000256" key="1">
    <source>
        <dbReference type="ARBA" id="ARBA00004123"/>
    </source>
</evidence>
<dbReference type="PANTHER" id="PTHR12363:SF33">
    <property type="entry name" value="IMPORTIN-13"/>
    <property type="match status" value="1"/>
</dbReference>
<name>A0A060TCL7_BLAAD</name>
<dbReference type="EMBL" id="HG937694">
    <property type="protein sequence ID" value="CDP38835.1"/>
    <property type="molecule type" value="Genomic_DNA"/>
</dbReference>
<evidence type="ECO:0000256" key="4">
    <source>
        <dbReference type="ARBA" id="ARBA00023242"/>
    </source>
</evidence>
<gene>
    <name evidence="5" type="ORF">GNLVRS02_ARAD1D43736g</name>
</gene>
<dbReference type="PANTHER" id="PTHR12363">
    <property type="entry name" value="TRANSPORTIN 3 AND IMPORTIN 13"/>
    <property type="match status" value="1"/>
</dbReference>
<evidence type="ECO:0000256" key="3">
    <source>
        <dbReference type="ARBA" id="ARBA00022448"/>
    </source>
</evidence>
<dbReference type="GO" id="GO:0005737">
    <property type="term" value="C:cytoplasm"/>
    <property type="evidence" value="ECO:0007669"/>
    <property type="project" value="TreeGrafter"/>
</dbReference>
<dbReference type="SUPFAM" id="SSF48371">
    <property type="entry name" value="ARM repeat"/>
    <property type="match status" value="1"/>
</dbReference>
<keyword evidence="4" id="KW-0539">Nucleus</keyword>
<dbReference type="Pfam" id="PF18806">
    <property type="entry name" value="Importin_rep_3"/>
    <property type="match status" value="1"/>
</dbReference>
<evidence type="ECO:0000256" key="2">
    <source>
        <dbReference type="ARBA" id="ARBA00007991"/>
    </source>
</evidence>
<dbReference type="InterPro" id="IPR040520">
    <property type="entry name" value="Importin_rep_3"/>
</dbReference>
<dbReference type="InterPro" id="IPR051345">
    <property type="entry name" value="Importin_beta-like_NTR"/>
</dbReference>
<dbReference type="InterPro" id="IPR016024">
    <property type="entry name" value="ARM-type_fold"/>
</dbReference>
<comment type="subcellular location">
    <subcellularLocation>
        <location evidence="1">Nucleus</location>
    </subcellularLocation>
</comment>
<sequence length="838" mass="95567">MQNAPVVPNEPIDFESLNPGNRVVLVALDFAKVLIEDLGGANLDDKKLTTVNNTLKLNLPLFVQLCRRVLENPDSEDAVSLGLDAVGGWTFYFMNSKLDFSELRPFAVYLIQFLHSDSDEIFQASTKLITELLTSYKAFWVPEAKQEIMKYLLEQGTYIDSADFDEDSSEDTKLSSFCKLLLAFCDNCRLQFLMNPSPEFSRLQMMIKTLTAIPGVPVVQDSLAVETLEYWTSFTEDLGCLETHHQEYIDLLRDIVGIYWRKMRLPSAEVYSSWTPDSRDGFLSFRRDVMDLLELVYPFMGRDLIVQLVDSVTTTIHRAPDDMWEEIECSLYCLSGLAYLVEESEYDQLKLMFDSPLLGDLLKCDIPRVRQTVVNLIGSFDSFFEKPIGQPYLSQALEYLFQSLSNLKLSLVASRSIQKLCSSSRKYLTPALPTFINIYTSMSLPIMENKAHERTVCAIANVIQALDDIEEKSRYTGQLIGMIVAQIEEQAADTANDEIIERIASLVRCIVNTGRGLQVPEEVHDVHQNLYIQLNEFWASDRDQIRQRVLQVIRVLAIELEPYNQLSDICQSCCDIFKAGLREVVPGPFSFPVSNMVDFIKSKYQLGPPSVYSTLVDLANCVVTSLSFGKNSTTPSIVESVVISFLEEFFSENDVAVSSEYEPDMQTSRLQLMLQIVKHQLNLFLSHRHIELMSEFACHMMGSQERFVIRAACAFWTQFISQSPQDPQTSERHMVLFRAVGPQLTAIICQKITGDAVRSDLDYYVDVIKKMVFKHPMLSREWFHKYLVDEPTTPAVGRRDQKSSEDFIAKLFHLRGSRETKMVVKDFWLGCRGITDYS</sequence>
<dbReference type="Gene3D" id="1.25.10.10">
    <property type="entry name" value="Leucine-rich Repeat Variant"/>
    <property type="match status" value="1"/>
</dbReference>
<organism evidence="5">
    <name type="scientific">Blastobotrys adeninivorans</name>
    <name type="common">Yeast</name>
    <name type="synonym">Arxula adeninivorans</name>
    <dbReference type="NCBI Taxonomy" id="409370"/>
    <lineage>
        <taxon>Eukaryota</taxon>
        <taxon>Fungi</taxon>
        <taxon>Dikarya</taxon>
        <taxon>Ascomycota</taxon>
        <taxon>Saccharomycotina</taxon>
        <taxon>Dipodascomycetes</taxon>
        <taxon>Dipodascales</taxon>
        <taxon>Trichomonascaceae</taxon>
        <taxon>Blastobotrys</taxon>
    </lineage>
</organism>
<dbReference type="GO" id="GO:0005634">
    <property type="term" value="C:nucleus"/>
    <property type="evidence" value="ECO:0007669"/>
    <property type="project" value="UniProtKB-SubCell"/>
</dbReference>
<dbReference type="InterPro" id="IPR011989">
    <property type="entry name" value="ARM-like"/>
</dbReference>
<proteinExistence type="inferred from homology"/>
<protein>
    <submittedName>
        <fullName evidence="5">ARAD1D43736p</fullName>
    </submittedName>
</protein>
<evidence type="ECO:0000313" key="5">
    <source>
        <dbReference type="EMBL" id="CDP38835.1"/>
    </source>
</evidence>
<dbReference type="PhylomeDB" id="A0A060TCL7"/>
<keyword evidence="3" id="KW-0813">Transport</keyword>
<dbReference type="AlphaFoldDB" id="A0A060TCL7"/>
<accession>A0A060TCL7</accession>
<reference evidence="5" key="2">
    <citation type="submission" date="2014-06" db="EMBL/GenBank/DDBJ databases">
        <title>The complete genome of Blastobotrys (Arxula) adeninivorans LS3 - a yeast of biotechnological interest.</title>
        <authorList>
            <person name="Kunze G."/>
            <person name="Gaillardin C."/>
            <person name="Czernicka M."/>
            <person name="Durrens P."/>
            <person name="Martin T."/>
            <person name="Boer E."/>
            <person name="Gabaldon T."/>
            <person name="Cruz J."/>
            <person name="Talla E."/>
            <person name="Marck C."/>
            <person name="Goffeau A."/>
            <person name="Barbe V."/>
            <person name="Baret P."/>
            <person name="Baronian K."/>
            <person name="Beier S."/>
            <person name="Bleykasten C."/>
            <person name="Bode R."/>
            <person name="Casaregola S."/>
            <person name="Despons L."/>
            <person name="Fairhead C."/>
            <person name="Giersberg M."/>
            <person name="Gierski P."/>
            <person name="Hahnel U."/>
            <person name="Hartmann A."/>
            <person name="Jankowska D."/>
            <person name="Jubin C."/>
            <person name="Jung P."/>
            <person name="Lafontaine I."/>
            <person name="Leh-Louis V."/>
            <person name="Lemaire M."/>
            <person name="Marcet-Houben M."/>
            <person name="Mascher M."/>
            <person name="Morel G."/>
            <person name="Richard G.-F."/>
            <person name="Riechen J."/>
            <person name="Sacerdot C."/>
            <person name="Sarkar A."/>
            <person name="Savel G."/>
            <person name="Schacherer J."/>
            <person name="Sherman D."/>
            <person name="Straub M.-L."/>
            <person name="Stein N."/>
            <person name="Thierry A."/>
            <person name="Trautwein-Schult A."/>
            <person name="Westhof E."/>
            <person name="Worch S."/>
            <person name="Dujon B."/>
            <person name="Souciet J.-L."/>
            <person name="Wincker P."/>
            <person name="Scholz U."/>
            <person name="Neuveglise N."/>
        </authorList>
    </citation>
    <scope>NUCLEOTIDE SEQUENCE</scope>
    <source>
        <strain evidence="5">LS3</strain>
    </source>
</reference>
<reference evidence="5" key="1">
    <citation type="submission" date="2014-02" db="EMBL/GenBank/DDBJ databases">
        <authorList>
            <person name="Genoscope - CEA"/>
        </authorList>
    </citation>
    <scope>NUCLEOTIDE SEQUENCE</scope>
    <source>
        <strain evidence="5">LS3</strain>
    </source>
</reference>
<dbReference type="GO" id="GO:0006606">
    <property type="term" value="P:protein import into nucleus"/>
    <property type="evidence" value="ECO:0007669"/>
    <property type="project" value="TreeGrafter"/>
</dbReference>
<comment type="similarity">
    <text evidence="2">Belongs to the importin beta family.</text>
</comment>